<gene>
    <name evidence="2" type="ORF">LDJ79_19010</name>
</gene>
<reference evidence="3" key="1">
    <citation type="submission" date="2023-07" db="EMBL/GenBank/DDBJ databases">
        <title>Molecular identification of indigenous halophilic bacteria isolated from red sea cost, biodegradation of synthetic dyes and assessment of degraded metabolite toxicity.</title>
        <authorList>
            <person name="Chaieb K."/>
            <person name="Altayb H.N."/>
        </authorList>
    </citation>
    <scope>NUCLEOTIDE SEQUENCE [LARGE SCALE GENOMIC DNA]</scope>
    <source>
        <strain evidence="3">K20</strain>
    </source>
</reference>
<dbReference type="Proteomes" id="UP001199044">
    <property type="component" value="Unassembled WGS sequence"/>
</dbReference>
<organism evidence="2 3">
    <name type="scientific">Vibrio tritonius</name>
    <dbReference type="NCBI Taxonomy" id="1435069"/>
    <lineage>
        <taxon>Bacteria</taxon>
        <taxon>Pseudomonadati</taxon>
        <taxon>Pseudomonadota</taxon>
        <taxon>Gammaproteobacteria</taxon>
        <taxon>Vibrionales</taxon>
        <taxon>Vibrionaceae</taxon>
        <taxon>Vibrio</taxon>
    </lineage>
</organism>
<comment type="caution">
    <text evidence="2">The sequence shown here is derived from an EMBL/GenBank/DDBJ whole genome shotgun (WGS) entry which is preliminary data.</text>
</comment>
<sequence length="198" mass="21251">MDIAVLTFDGFNELDSFIVSGILNRMKSQGWNAQITSPTDTVTSMNGVTIHAQQPLEFANTADVVLFGSGSLTRDIAQNKALLDRLTLNPEIQLIGAQCSGALLMSVLGLLNDVPACTDLTTKPWVIESGVRVLDQPFYAQGNLATAGGCLSSTYLATWAICKLANQQQAQKVIQYVAPVGEKQSTVERCLAVVTPYL</sequence>
<dbReference type="PANTHER" id="PTHR43130:SF2">
    <property type="entry name" value="DJ-1_PFPI DOMAIN-CONTAINING PROTEIN"/>
    <property type="match status" value="1"/>
</dbReference>
<evidence type="ECO:0000313" key="2">
    <source>
        <dbReference type="EMBL" id="MCA2018218.1"/>
    </source>
</evidence>
<evidence type="ECO:0000313" key="3">
    <source>
        <dbReference type="Proteomes" id="UP001199044"/>
    </source>
</evidence>
<feature type="domain" description="DJ-1/PfpI" evidence="1">
    <location>
        <begin position="2"/>
        <end position="152"/>
    </location>
</feature>
<dbReference type="InterPro" id="IPR029062">
    <property type="entry name" value="Class_I_gatase-like"/>
</dbReference>
<proteinExistence type="predicted"/>
<dbReference type="Pfam" id="PF01965">
    <property type="entry name" value="DJ-1_PfpI"/>
    <property type="match status" value="1"/>
</dbReference>
<dbReference type="PANTHER" id="PTHR43130">
    <property type="entry name" value="ARAC-FAMILY TRANSCRIPTIONAL REGULATOR"/>
    <property type="match status" value="1"/>
</dbReference>
<dbReference type="Gene3D" id="3.40.50.880">
    <property type="match status" value="1"/>
</dbReference>
<name>A0ABS7YRB9_9VIBR</name>
<evidence type="ECO:0000259" key="1">
    <source>
        <dbReference type="Pfam" id="PF01965"/>
    </source>
</evidence>
<dbReference type="InterPro" id="IPR052158">
    <property type="entry name" value="INH-QAR"/>
</dbReference>
<dbReference type="SUPFAM" id="SSF52317">
    <property type="entry name" value="Class I glutamine amidotransferase-like"/>
    <property type="match status" value="1"/>
</dbReference>
<dbReference type="InterPro" id="IPR002818">
    <property type="entry name" value="DJ-1/PfpI"/>
</dbReference>
<keyword evidence="3" id="KW-1185">Reference proteome</keyword>
<dbReference type="RefSeq" id="WP_225251729.1">
    <property type="nucleotide sequence ID" value="NZ_JAIWIU010000158.1"/>
</dbReference>
<accession>A0ABS7YRB9</accession>
<protein>
    <submittedName>
        <fullName evidence="2">DJ-1/PfpI family protein</fullName>
    </submittedName>
</protein>
<dbReference type="EMBL" id="JAIWIU010000158">
    <property type="protein sequence ID" value="MCA2018218.1"/>
    <property type="molecule type" value="Genomic_DNA"/>
</dbReference>